<dbReference type="InterPro" id="IPR036397">
    <property type="entry name" value="RNaseH_sf"/>
</dbReference>
<dbReference type="EMBL" id="CAUEEQ010079613">
    <property type="protein sequence ID" value="CAJ0968737.1"/>
    <property type="molecule type" value="Genomic_DNA"/>
</dbReference>
<organism evidence="1 2">
    <name type="scientific">Ranitomeya imitator</name>
    <name type="common">mimic poison frog</name>
    <dbReference type="NCBI Taxonomy" id="111125"/>
    <lineage>
        <taxon>Eukaryota</taxon>
        <taxon>Metazoa</taxon>
        <taxon>Chordata</taxon>
        <taxon>Craniata</taxon>
        <taxon>Vertebrata</taxon>
        <taxon>Euteleostomi</taxon>
        <taxon>Amphibia</taxon>
        <taxon>Batrachia</taxon>
        <taxon>Anura</taxon>
        <taxon>Neobatrachia</taxon>
        <taxon>Hyloidea</taxon>
        <taxon>Dendrobatidae</taxon>
        <taxon>Dendrobatinae</taxon>
        <taxon>Ranitomeya</taxon>
    </lineage>
</organism>
<evidence type="ECO:0000313" key="1">
    <source>
        <dbReference type="EMBL" id="CAJ0968737.1"/>
    </source>
</evidence>
<dbReference type="SUPFAM" id="SSF53098">
    <property type="entry name" value="Ribonuclease H-like"/>
    <property type="match status" value="1"/>
</dbReference>
<comment type="caution">
    <text evidence="1">The sequence shown here is derived from an EMBL/GenBank/DDBJ whole genome shotgun (WGS) entry which is preliminary data.</text>
</comment>
<name>A0ABN9MTE8_9NEOB</name>
<protein>
    <submittedName>
        <fullName evidence="1">Uncharacterized protein</fullName>
    </submittedName>
</protein>
<dbReference type="Proteomes" id="UP001176940">
    <property type="component" value="Unassembled WGS sequence"/>
</dbReference>
<accession>A0ABN9MTE8</accession>
<keyword evidence="2" id="KW-1185">Reference proteome</keyword>
<dbReference type="InterPro" id="IPR012337">
    <property type="entry name" value="RNaseH-like_sf"/>
</dbReference>
<proteinExistence type="predicted"/>
<dbReference type="Gene3D" id="3.30.420.10">
    <property type="entry name" value="Ribonuclease H-like superfamily/Ribonuclease H"/>
    <property type="match status" value="1"/>
</dbReference>
<gene>
    <name evidence="1" type="ORF">RIMI_LOCUS23374475</name>
</gene>
<reference evidence="1" key="1">
    <citation type="submission" date="2023-07" db="EMBL/GenBank/DDBJ databases">
        <authorList>
            <person name="Stuckert A."/>
        </authorList>
    </citation>
    <scope>NUCLEOTIDE SEQUENCE</scope>
</reference>
<evidence type="ECO:0000313" key="2">
    <source>
        <dbReference type="Proteomes" id="UP001176940"/>
    </source>
</evidence>
<sequence>MDSSDQNLHDTFHKDLDLLQTDDHDCFSIMQQETAGLPNVVDEPLTNPELILYIDGSRFADDEGRFHTGFAVTNSRYTIGIAHDFRPIWAARDFITASGTTLKHHETRGLLHALQLPKVVAILKVKADGKLNTAEAGSNNMADMEAKEAAKGRQYGEVGKVVEPDGYYMVTEDKKFDKMMSWDLFKKLQDQAPNEEKENWMRKGATHEEGRVYAMDSKSCLPQSMYPMVVQ</sequence>